<accession>A0A9N9XHW3</accession>
<keyword evidence="1" id="KW-0175">Coiled coil</keyword>
<dbReference type="PANTHER" id="PTHR16238">
    <property type="entry name" value="GEM-ASSOCIATED PROTEIN 8"/>
    <property type="match status" value="1"/>
</dbReference>
<dbReference type="EMBL" id="OU900094">
    <property type="protein sequence ID" value="CAG9854518.1"/>
    <property type="molecule type" value="Genomic_DNA"/>
</dbReference>
<reference evidence="2" key="1">
    <citation type="submission" date="2022-01" db="EMBL/GenBank/DDBJ databases">
        <authorList>
            <person name="King R."/>
        </authorList>
    </citation>
    <scope>NUCLEOTIDE SEQUENCE</scope>
</reference>
<dbReference type="GO" id="GO:0032797">
    <property type="term" value="C:SMN complex"/>
    <property type="evidence" value="ECO:0007669"/>
    <property type="project" value="InterPro"/>
</dbReference>
<organism evidence="2 3">
    <name type="scientific">Phyllotreta striolata</name>
    <name type="common">Striped flea beetle</name>
    <name type="synonym">Crioceris striolata</name>
    <dbReference type="NCBI Taxonomy" id="444603"/>
    <lineage>
        <taxon>Eukaryota</taxon>
        <taxon>Metazoa</taxon>
        <taxon>Ecdysozoa</taxon>
        <taxon>Arthropoda</taxon>
        <taxon>Hexapoda</taxon>
        <taxon>Insecta</taxon>
        <taxon>Pterygota</taxon>
        <taxon>Neoptera</taxon>
        <taxon>Endopterygota</taxon>
        <taxon>Coleoptera</taxon>
        <taxon>Polyphaga</taxon>
        <taxon>Cucujiformia</taxon>
        <taxon>Chrysomeloidea</taxon>
        <taxon>Chrysomelidae</taxon>
        <taxon>Galerucinae</taxon>
        <taxon>Alticini</taxon>
        <taxon>Phyllotreta</taxon>
    </lineage>
</organism>
<dbReference type="Pfam" id="PF15348">
    <property type="entry name" value="GEMIN8"/>
    <property type="match status" value="1"/>
</dbReference>
<dbReference type="GO" id="GO:0000387">
    <property type="term" value="P:spliceosomal snRNP assembly"/>
    <property type="evidence" value="ECO:0007669"/>
    <property type="project" value="InterPro"/>
</dbReference>
<dbReference type="AlphaFoldDB" id="A0A9N9XHW3"/>
<protein>
    <submittedName>
        <fullName evidence="2">Uncharacterized protein</fullName>
    </submittedName>
</protein>
<dbReference type="Proteomes" id="UP001153712">
    <property type="component" value="Chromosome 1"/>
</dbReference>
<name>A0A9N9XHW3_PHYSR</name>
<evidence type="ECO:0000256" key="1">
    <source>
        <dbReference type="SAM" id="Coils"/>
    </source>
</evidence>
<evidence type="ECO:0000313" key="2">
    <source>
        <dbReference type="EMBL" id="CAG9854518.1"/>
    </source>
</evidence>
<proteinExistence type="predicted"/>
<keyword evidence="3" id="KW-1185">Reference proteome</keyword>
<dbReference type="OrthoDB" id="5989213at2759"/>
<dbReference type="PANTHER" id="PTHR16238:SF7">
    <property type="entry name" value="GEM-ASSOCIATED PROTEIN 8"/>
    <property type="match status" value="1"/>
</dbReference>
<gene>
    <name evidence="2" type="ORF">PHYEVI_LOCUS980</name>
</gene>
<dbReference type="InterPro" id="IPR034754">
    <property type="entry name" value="GEMIN8"/>
</dbReference>
<sequence>MDKIETKRKLLFKIKKKNVRRAKTKRKQKALKKECKRKRNKKLKHTQFRYQRKTEELCSAVQLVEINDMDWSPVKQPSNLPVEISEWHKQEQIAYWKSKAISLEFENRMLKQHLRNVYAQTIIDNASIEEAVEPPVENEKKKNHRKTPVEEVLPNLPTRESKYRLEEMKKIYGDRAEKLISMETGLQLNFERLSDESKPAFWPTLPLKL</sequence>
<feature type="coiled-coil region" evidence="1">
    <location>
        <begin position="14"/>
        <end position="41"/>
    </location>
</feature>
<evidence type="ECO:0000313" key="3">
    <source>
        <dbReference type="Proteomes" id="UP001153712"/>
    </source>
</evidence>